<comment type="subcellular location">
    <subcellularLocation>
        <location evidence="1">Membrane</location>
        <topology evidence="1">Multi-pass membrane protein</topology>
    </subcellularLocation>
</comment>
<feature type="domain" description="Cytochrome c assembly protein" evidence="7">
    <location>
        <begin position="132"/>
        <end position="340"/>
    </location>
</feature>
<dbReference type="NCBIfam" id="TIGR03144">
    <property type="entry name" value="cytochr_II_ccsB"/>
    <property type="match status" value="1"/>
</dbReference>
<feature type="transmembrane region" description="Helical" evidence="6">
    <location>
        <begin position="22"/>
        <end position="43"/>
    </location>
</feature>
<evidence type="ECO:0000256" key="2">
    <source>
        <dbReference type="ARBA" id="ARBA00022692"/>
    </source>
</evidence>
<evidence type="ECO:0000256" key="5">
    <source>
        <dbReference type="ARBA" id="ARBA00023136"/>
    </source>
</evidence>
<keyword evidence="3" id="KW-0201">Cytochrome c-type biogenesis</keyword>
<evidence type="ECO:0000256" key="4">
    <source>
        <dbReference type="ARBA" id="ARBA00022989"/>
    </source>
</evidence>
<dbReference type="InterPro" id="IPR002541">
    <property type="entry name" value="Cyt_c_assembly"/>
</dbReference>
<evidence type="ECO:0000256" key="6">
    <source>
        <dbReference type="SAM" id="Phobius"/>
    </source>
</evidence>
<reference evidence="8" key="1">
    <citation type="submission" date="2022-04" db="EMBL/GenBank/DDBJ databases">
        <title>Human microbiome associated bacterial genomes.</title>
        <authorList>
            <person name="Sandstrom S."/>
            <person name="Salamzade R."/>
            <person name="Kalan L.R."/>
        </authorList>
    </citation>
    <scope>NUCLEOTIDE SEQUENCE</scope>
    <source>
        <strain evidence="8">P3-SID1762</strain>
    </source>
</reference>
<keyword evidence="4 6" id="KW-1133">Transmembrane helix</keyword>
<dbReference type="InterPro" id="IPR045062">
    <property type="entry name" value="Cyt_c_biogenesis_CcsA/CcmC"/>
</dbReference>
<dbReference type="PANTHER" id="PTHR30071:SF1">
    <property type="entry name" value="CYTOCHROME B_B6 PROTEIN-RELATED"/>
    <property type="match status" value="1"/>
</dbReference>
<comment type="caution">
    <text evidence="8">The sequence shown here is derived from an EMBL/GenBank/DDBJ whole genome shotgun (WGS) entry which is preliminary data.</text>
</comment>
<dbReference type="EMBL" id="JALXTC010000001">
    <property type="protein sequence ID" value="MCT2116275.1"/>
    <property type="molecule type" value="Genomic_DNA"/>
</dbReference>
<feature type="transmembrane region" description="Helical" evidence="6">
    <location>
        <begin position="159"/>
        <end position="181"/>
    </location>
</feature>
<dbReference type="GO" id="GO:0020037">
    <property type="term" value="F:heme binding"/>
    <property type="evidence" value="ECO:0007669"/>
    <property type="project" value="InterPro"/>
</dbReference>
<dbReference type="GO" id="GO:0005886">
    <property type="term" value="C:plasma membrane"/>
    <property type="evidence" value="ECO:0007669"/>
    <property type="project" value="TreeGrafter"/>
</dbReference>
<evidence type="ECO:0000256" key="1">
    <source>
        <dbReference type="ARBA" id="ARBA00004141"/>
    </source>
</evidence>
<keyword evidence="2 6" id="KW-0812">Transmembrane</keyword>
<keyword evidence="5 6" id="KW-0472">Membrane</keyword>
<name>A0AAW5Q3V3_9ACTN</name>
<feature type="transmembrane region" description="Helical" evidence="6">
    <location>
        <begin position="105"/>
        <end position="124"/>
    </location>
</feature>
<dbReference type="Proteomes" id="UP001206890">
    <property type="component" value="Unassembled WGS sequence"/>
</dbReference>
<dbReference type="Pfam" id="PF01578">
    <property type="entry name" value="Cytochrom_C_asm"/>
    <property type="match status" value="1"/>
</dbReference>
<feature type="transmembrane region" description="Helical" evidence="6">
    <location>
        <begin position="250"/>
        <end position="273"/>
    </location>
</feature>
<sequence length="346" mass="37359">MITWTLAQGLPVDETLSTYSDLAFRTAFGIYALALIASLIYYAGFRVPKVSHQQLVGAGQGAAAGGSGTVGGSDVGLTESRSLTDTGDENRASEGNVRWARIAQLFIVVAFLFHAGSMITRGLATDRFPFGNMYEFILGTTLLAVGAGLVFLRKPALQTAWPFVLLPVLVLLFFGGTNLYSEAAPVVPALRSYWLPIHVTIISLGSGILLIPGVVSIMYLIRVWQPQGEERGWGARLARPLPAAETLDRLAYRATVIGFPVFGVGILLGAVWAESAWGRFWGWDPKETVSFISWVLYAGYLHARATSGWGPKKAAWINIAGFAVLVFNLFFINIVVSGLHSYAGLN</sequence>
<dbReference type="InterPro" id="IPR017562">
    <property type="entry name" value="Cyt_c_biogenesis_CcsA"/>
</dbReference>
<protein>
    <submittedName>
        <fullName evidence="8">C-type cytochrome biogenesis protein CcsB</fullName>
    </submittedName>
</protein>
<dbReference type="AlphaFoldDB" id="A0AAW5Q3V3"/>
<organism evidence="8 9">
    <name type="scientific">Dietzia cinnamea</name>
    <dbReference type="NCBI Taxonomy" id="321318"/>
    <lineage>
        <taxon>Bacteria</taxon>
        <taxon>Bacillati</taxon>
        <taxon>Actinomycetota</taxon>
        <taxon>Actinomycetes</taxon>
        <taxon>Mycobacteriales</taxon>
        <taxon>Dietziaceae</taxon>
        <taxon>Dietzia</taxon>
    </lineage>
</organism>
<evidence type="ECO:0000313" key="9">
    <source>
        <dbReference type="Proteomes" id="UP001206890"/>
    </source>
</evidence>
<feature type="transmembrane region" description="Helical" evidence="6">
    <location>
        <begin position="315"/>
        <end position="336"/>
    </location>
</feature>
<evidence type="ECO:0000259" key="7">
    <source>
        <dbReference type="Pfam" id="PF01578"/>
    </source>
</evidence>
<proteinExistence type="predicted"/>
<feature type="transmembrane region" description="Helical" evidence="6">
    <location>
        <begin position="136"/>
        <end position="152"/>
    </location>
</feature>
<dbReference type="GO" id="GO:0017004">
    <property type="term" value="P:cytochrome complex assembly"/>
    <property type="evidence" value="ECO:0007669"/>
    <property type="project" value="UniProtKB-KW"/>
</dbReference>
<gene>
    <name evidence="8" type="primary">ccsB</name>
    <name evidence="8" type="ORF">M3D93_00650</name>
</gene>
<evidence type="ECO:0000313" key="8">
    <source>
        <dbReference type="EMBL" id="MCT2116275.1"/>
    </source>
</evidence>
<dbReference type="PANTHER" id="PTHR30071">
    <property type="entry name" value="HEME EXPORTER PROTEIN C"/>
    <property type="match status" value="1"/>
</dbReference>
<dbReference type="RefSeq" id="WP_070722591.1">
    <property type="nucleotide sequence ID" value="NZ_JALXRO010000001.1"/>
</dbReference>
<feature type="transmembrane region" description="Helical" evidence="6">
    <location>
        <begin position="285"/>
        <end position="303"/>
    </location>
</feature>
<evidence type="ECO:0000256" key="3">
    <source>
        <dbReference type="ARBA" id="ARBA00022748"/>
    </source>
</evidence>
<feature type="transmembrane region" description="Helical" evidence="6">
    <location>
        <begin position="193"/>
        <end position="221"/>
    </location>
</feature>
<accession>A0AAW5Q3V3</accession>